<keyword evidence="1" id="KW-0812">Transmembrane</keyword>
<dbReference type="InterPro" id="IPR013424">
    <property type="entry name" value="Ice-binding_C"/>
</dbReference>
<feature type="chain" id="PRO_5037678717" description="Ice-binding protein C-terminal domain-containing protein" evidence="2">
    <location>
        <begin position="19"/>
        <end position="205"/>
    </location>
</feature>
<evidence type="ECO:0000313" key="5">
    <source>
        <dbReference type="Proteomes" id="UP000626148"/>
    </source>
</evidence>
<keyword evidence="5" id="KW-1185">Reference proteome</keyword>
<evidence type="ECO:0000256" key="2">
    <source>
        <dbReference type="SAM" id="SignalP"/>
    </source>
</evidence>
<feature type="signal peptide" evidence="2">
    <location>
        <begin position="1"/>
        <end position="18"/>
    </location>
</feature>
<dbReference type="Proteomes" id="UP000626148">
    <property type="component" value="Unassembled WGS sequence"/>
</dbReference>
<dbReference type="NCBIfam" id="TIGR02595">
    <property type="entry name" value="PEP_CTERM"/>
    <property type="match status" value="1"/>
</dbReference>
<accession>A0A918KB38</accession>
<proteinExistence type="predicted"/>
<dbReference type="EMBL" id="BMXR01000005">
    <property type="protein sequence ID" value="GGX56098.1"/>
    <property type="molecule type" value="Genomic_DNA"/>
</dbReference>
<name>A0A918KB38_9GAMM</name>
<keyword evidence="1" id="KW-0472">Membrane</keyword>
<dbReference type="AlphaFoldDB" id="A0A918KB38"/>
<reference evidence="4" key="2">
    <citation type="submission" date="2020-09" db="EMBL/GenBank/DDBJ databases">
        <authorList>
            <person name="Sun Q."/>
            <person name="Kim S."/>
        </authorList>
    </citation>
    <scope>NUCLEOTIDE SEQUENCE</scope>
    <source>
        <strain evidence="4">KCTC 22169</strain>
    </source>
</reference>
<sequence>MKRYLFVLVSFVLGSAAAIPVDVTDFSGTAIHYGFDGDVVGSTTAGDGNAWFSNGEVSSYWTYPDFSAPIYRDGSDSLAIRVDFLAPVSALGMNFTSTHTNTSLSLYNSSGALLESYTMSTYDMDGCPDELFNYPCDFIGVDYGLNDVSYAIIDTESDSDDLWVDNLIYQSVPSLAMVSEPSTLGILVLGLAGLVVARRKRMSPL</sequence>
<protein>
    <recommendedName>
        <fullName evidence="3">Ice-binding protein C-terminal domain-containing protein</fullName>
    </recommendedName>
</protein>
<gene>
    <name evidence="4" type="ORF">GCM10007392_24860</name>
</gene>
<feature type="transmembrane region" description="Helical" evidence="1">
    <location>
        <begin position="175"/>
        <end position="197"/>
    </location>
</feature>
<dbReference type="Pfam" id="PF07589">
    <property type="entry name" value="PEP-CTERM"/>
    <property type="match status" value="1"/>
</dbReference>
<evidence type="ECO:0000259" key="3">
    <source>
        <dbReference type="Pfam" id="PF07589"/>
    </source>
</evidence>
<evidence type="ECO:0000313" key="4">
    <source>
        <dbReference type="EMBL" id="GGX56098.1"/>
    </source>
</evidence>
<feature type="domain" description="Ice-binding protein C-terminal" evidence="3">
    <location>
        <begin position="178"/>
        <end position="200"/>
    </location>
</feature>
<comment type="caution">
    <text evidence="4">The sequence shown here is derived from an EMBL/GenBank/DDBJ whole genome shotgun (WGS) entry which is preliminary data.</text>
</comment>
<evidence type="ECO:0000256" key="1">
    <source>
        <dbReference type="SAM" id="Phobius"/>
    </source>
</evidence>
<keyword evidence="2" id="KW-0732">Signal</keyword>
<keyword evidence="1" id="KW-1133">Transmembrane helix</keyword>
<organism evidence="4 5">
    <name type="scientific">Saccharospirillum salsuginis</name>
    <dbReference type="NCBI Taxonomy" id="418750"/>
    <lineage>
        <taxon>Bacteria</taxon>
        <taxon>Pseudomonadati</taxon>
        <taxon>Pseudomonadota</taxon>
        <taxon>Gammaproteobacteria</taxon>
        <taxon>Oceanospirillales</taxon>
        <taxon>Saccharospirillaceae</taxon>
        <taxon>Saccharospirillum</taxon>
    </lineage>
</organism>
<reference evidence="4" key="1">
    <citation type="journal article" date="2014" name="Int. J. Syst. Evol. Microbiol.">
        <title>Complete genome sequence of Corynebacterium casei LMG S-19264T (=DSM 44701T), isolated from a smear-ripened cheese.</title>
        <authorList>
            <consortium name="US DOE Joint Genome Institute (JGI-PGF)"/>
            <person name="Walter F."/>
            <person name="Albersmeier A."/>
            <person name="Kalinowski J."/>
            <person name="Ruckert C."/>
        </authorList>
    </citation>
    <scope>NUCLEOTIDE SEQUENCE</scope>
    <source>
        <strain evidence="4">KCTC 22169</strain>
    </source>
</reference>